<gene>
    <name evidence="1" type="ORF">LITE_LOCUS44829</name>
</gene>
<proteinExistence type="predicted"/>
<evidence type="ECO:0000313" key="2">
    <source>
        <dbReference type="Proteomes" id="UP001154282"/>
    </source>
</evidence>
<evidence type="ECO:0000313" key="1">
    <source>
        <dbReference type="EMBL" id="CAI0548571.1"/>
    </source>
</evidence>
<feature type="non-terminal residue" evidence="1">
    <location>
        <position position="1"/>
    </location>
</feature>
<protein>
    <submittedName>
        <fullName evidence="1">Uncharacterized protein</fullName>
    </submittedName>
</protein>
<dbReference type="GO" id="GO:0004601">
    <property type="term" value="F:peroxidase activity"/>
    <property type="evidence" value="ECO:0007669"/>
    <property type="project" value="InterPro"/>
</dbReference>
<dbReference type="Proteomes" id="UP001154282">
    <property type="component" value="Unassembled WGS sequence"/>
</dbReference>
<dbReference type="Gene3D" id="1.10.520.10">
    <property type="match status" value="1"/>
</dbReference>
<dbReference type="GO" id="GO:0020037">
    <property type="term" value="F:heme binding"/>
    <property type="evidence" value="ECO:0007669"/>
    <property type="project" value="InterPro"/>
</dbReference>
<dbReference type="GO" id="GO:0006979">
    <property type="term" value="P:response to oxidative stress"/>
    <property type="evidence" value="ECO:0007669"/>
    <property type="project" value="InterPro"/>
</dbReference>
<dbReference type="PRINTS" id="PR00459">
    <property type="entry name" value="ASPEROXIDASE"/>
</dbReference>
<comment type="caution">
    <text evidence="1">The sequence shown here is derived from an EMBL/GenBank/DDBJ whole genome shotgun (WGS) entry which is preliminary data.</text>
</comment>
<dbReference type="AlphaFoldDB" id="A0AAV0QUI8"/>
<organism evidence="1 2">
    <name type="scientific">Linum tenue</name>
    <dbReference type="NCBI Taxonomy" id="586396"/>
    <lineage>
        <taxon>Eukaryota</taxon>
        <taxon>Viridiplantae</taxon>
        <taxon>Streptophyta</taxon>
        <taxon>Embryophyta</taxon>
        <taxon>Tracheophyta</taxon>
        <taxon>Spermatophyta</taxon>
        <taxon>Magnoliopsida</taxon>
        <taxon>eudicotyledons</taxon>
        <taxon>Gunneridae</taxon>
        <taxon>Pentapetalae</taxon>
        <taxon>rosids</taxon>
        <taxon>fabids</taxon>
        <taxon>Malpighiales</taxon>
        <taxon>Linaceae</taxon>
        <taxon>Linum</taxon>
    </lineage>
</organism>
<sequence>TQRLDSSYSLSYLSYPILDSTRLDSLFISHQHRACALLVPLSHLGLPSLVSFPLLSTGPFPLDIPISFQLISCSCDSFLSVDSPVSVVSDDRFSGSVAGRLCEIICPATMAKNYPTVNEDYKKSIDKAKKKLRALIAEKNCAPLMLRLA</sequence>
<dbReference type="InterPro" id="IPR002207">
    <property type="entry name" value="Peroxidase_I"/>
</dbReference>
<accession>A0AAV0QUI8</accession>
<keyword evidence="2" id="KW-1185">Reference proteome</keyword>
<name>A0AAV0QUI8_9ROSI</name>
<reference evidence="1" key="1">
    <citation type="submission" date="2022-08" db="EMBL/GenBank/DDBJ databases">
        <authorList>
            <person name="Gutierrez-Valencia J."/>
        </authorList>
    </citation>
    <scope>NUCLEOTIDE SEQUENCE</scope>
</reference>
<dbReference type="EMBL" id="CAMGYJ010000010">
    <property type="protein sequence ID" value="CAI0548571.1"/>
    <property type="molecule type" value="Genomic_DNA"/>
</dbReference>